<sequence length="314" mass="35273">MRSDRGKLRGPQLNFVERGMETRYCCYKGTAISLCDPTNGIRTLIERSDKIPKGVVEEIACFWYNNSVLSPLARGSVKIPGIVALYFPRRIVQKTYRQLYLDFLHQHSTAFHVSFGFFAGAKPGLIERSDKIPKGVVEEIACFWYNNSVLSPLARGSVKIPGIVALYFPRRIVQKTYRQLYLDFLHQHSTAFHVSFGFFVGAKPGTPDKLQVPSQTQSHAQIGPAARMGSFTDDVRCWVSVQHLLTAVSFLIYGYMVMIVSTSPKTFCGGCHGYKEQVEREGPYSRSGTRLHTHTHTHVRIPLVGSQSEIAVPL</sequence>
<protein>
    <submittedName>
        <fullName evidence="1">Uncharacterized protein</fullName>
    </submittedName>
</protein>
<dbReference type="KEGG" id="vcn:VOLCADRAFT_94277"/>
<evidence type="ECO:0000313" key="1">
    <source>
        <dbReference type="EMBL" id="EFJ45427.1"/>
    </source>
</evidence>
<dbReference type="Proteomes" id="UP000001058">
    <property type="component" value="Unassembled WGS sequence"/>
</dbReference>
<dbReference type="EMBL" id="GL378357">
    <property type="protein sequence ID" value="EFJ45427.1"/>
    <property type="molecule type" value="Genomic_DNA"/>
</dbReference>
<proteinExistence type="predicted"/>
<name>D8U429_VOLCA</name>
<gene>
    <name evidence="1" type="ORF">VOLCADRAFT_94277</name>
</gene>
<dbReference type="GeneID" id="9625867"/>
<reference evidence="1 2" key="1">
    <citation type="journal article" date="2010" name="Science">
        <title>Genomic analysis of organismal complexity in the multicellular green alga Volvox carteri.</title>
        <authorList>
            <person name="Prochnik S.E."/>
            <person name="Umen J."/>
            <person name="Nedelcu A.M."/>
            <person name="Hallmann A."/>
            <person name="Miller S.M."/>
            <person name="Nishii I."/>
            <person name="Ferris P."/>
            <person name="Kuo A."/>
            <person name="Mitros T."/>
            <person name="Fritz-Laylin L.K."/>
            <person name="Hellsten U."/>
            <person name="Chapman J."/>
            <person name="Simakov O."/>
            <person name="Rensing S.A."/>
            <person name="Terry A."/>
            <person name="Pangilinan J."/>
            <person name="Kapitonov V."/>
            <person name="Jurka J."/>
            <person name="Salamov A."/>
            <person name="Shapiro H."/>
            <person name="Schmutz J."/>
            <person name="Grimwood J."/>
            <person name="Lindquist E."/>
            <person name="Lucas S."/>
            <person name="Grigoriev I.V."/>
            <person name="Schmitt R."/>
            <person name="Kirk D."/>
            <person name="Rokhsar D.S."/>
        </authorList>
    </citation>
    <scope>NUCLEOTIDE SEQUENCE [LARGE SCALE GENOMIC DNA]</scope>
    <source>
        <strain evidence="2">f. Nagariensis / Eve</strain>
    </source>
</reference>
<dbReference type="RefSeq" id="XP_002953454.1">
    <property type="nucleotide sequence ID" value="XM_002953408.1"/>
</dbReference>
<evidence type="ECO:0000313" key="2">
    <source>
        <dbReference type="Proteomes" id="UP000001058"/>
    </source>
</evidence>
<accession>D8U429</accession>
<dbReference type="AlphaFoldDB" id="D8U429"/>
<keyword evidence="2" id="KW-1185">Reference proteome</keyword>
<dbReference type="InParanoid" id="D8U429"/>
<organism evidence="2">
    <name type="scientific">Volvox carteri f. nagariensis</name>
    <dbReference type="NCBI Taxonomy" id="3068"/>
    <lineage>
        <taxon>Eukaryota</taxon>
        <taxon>Viridiplantae</taxon>
        <taxon>Chlorophyta</taxon>
        <taxon>core chlorophytes</taxon>
        <taxon>Chlorophyceae</taxon>
        <taxon>CS clade</taxon>
        <taxon>Chlamydomonadales</taxon>
        <taxon>Volvocaceae</taxon>
        <taxon>Volvox</taxon>
    </lineage>
</organism>